<sequence length="200" mass="24174">MQENSQNDSGFTIEEMVDLLKKGNMQYFDVLFKRFYPLIFKFEKTYHLKMLEREDFFQEARIVLYRSIKEYDEKRGMQFAGFYKLMLQNRIFSLIRRESALKRKSEKNTTSYTRVGDLDFADKYVSETRKIEAEGIDSIIHVREMSYSYFETLSAFEKEVFRNYMKGDDYETIAQKTNKSAKQVQYAYDRCRQKMKNLLE</sequence>
<dbReference type="GO" id="GO:0006352">
    <property type="term" value="P:DNA-templated transcription initiation"/>
    <property type="evidence" value="ECO:0007669"/>
    <property type="project" value="InterPro"/>
</dbReference>
<dbReference type="InterPro" id="IPR039425">
    <property type="entry name" value="RNA_pol_sigma-70-like"/>
</dbReference>
<comment type="similarity">
    <text evidence="1">Belongs to the sigma-70 factor family.</text>
</comment>
<feature type="domain" description="RNA polymerase sigma-70 region 2" evidence="8">
    <location>
        <begin position="31"/>
        <end position="99"/>
    </location>
</feature>
<comment type="function">
    <text evidence="7">Sigma factors are initiation factors that promote the attachment of RNA polymerase to specific initiation sites and are then released. Sigma-S contributes to the protection against external stress, thus playing a role in cellular fitness and survival.</text>
</comment>
<evidence type="ECO:0000256" key="7">
    <source>
        <dbReference type="ARBA" id="ARBA00024701"/>
    </source>
</evidence>
<dbReference type="InterPro" id="IPR014284">
    <property type="entry name" value="RNA_pol_sigma-70_dom"/>
</dbReference>
<dbReference type="RefSeq" id="WP_126109375.1">
    <property type="nucleotide sequence ID" value="NZ_CP034465.1"/>
</dbReference>
<dbReference type="SUPFAM" id="SSF46894">
    <property type="entry name" value="C-terminal effector domain of the bipartite response regulators"/>
    <property type="match status" value="1"/>
</dbReference>
<evidence type="ECO:0000313" key="9">
    <source>
        <dbReference type="EMBL" id="AZP04194.1"/>
    </source>
</evidence>
<dbReference type="EMBL" id="CP034465">
    <property type="protein sequence ID" value="AZP04194.1"/>
    <property type="molecule type" value="Genomic_DNA"/>
</dbReference>
<reference evidence="10" key="1">
    <citation type="submission" date="2018-12" db="EMBL/GenBank/DDBJ databases">
        <title>Complete genome sequencing of Jeotgalibaca sp. H21T32.</title>
        <authorList>
            <person name="Bae J.-W."/>
            <person name="Lee S.-Y."/>
        </authorList>
    </citation>
    <scope>NUCLEOTIDE SEQUENCE [LARGE SCALE GENOMIC DNA]</scope>
    <source>
        <strain evidence="10">H21T32</strain>
    </source>
</reference>
<dbReference type="PANTHER" id="PTHR43133">
    <property type="entry name" value="RNA POLYMERASE ECF-TYPE SIGMA FACTO"/>
    <property type="match status" value="1"/>
</dbReference>
<evidence type="ECO:0000259" key="8">
    <source>
        <dbReference type="Pfam" id="PF04542"/>
    </source>
</evidence>
<protein>
    <recommendedName>
        <fullName evidence="2">RNA polymerase sigma factor SigS</fullName>
    </recommendedName>
</protein>
<dbReference type="AlphaFoldDB" id="A0A3Q9BK42"/>
<dbReference type="KEGG" id="jeh:EJN90_05670"/>
<dbReference type="Pfam" id="PF04542">
    <property type="entry name" value="Sigma70_r2"/>
    <property type="match status" value="1"/>
</dbReference>
<evidence type="ECO:0000256" key="2">
    <source>
        <dbReference type="ARBA" id="ARBA00021245"/>
    </source>
</evidence>
<dbReference type="GO" id="GO:0003677">
    <property type="term" value="F:DNA binding"/>
    <property type="evidence" value="ECO:0007669"/>
    <property type="project" value="UniProtKB-KW"/>
</dbReference>
<accession>A0A3Q9BK42</accession>
<dbReference type="OrthoDB" id="1767844at2"/>
<dbReference type="Proteomes" id="UP000273326">
    <property type="component" value="Chromosome"/>
</dbReference>
<gene>
    <name evidence="9" type="ORF">EJN90_05670</name>
</gene>
<name>A0A3Q9BK42_9LACT</name>
<evidence type="ECO:0000256" key="5">
    <source>
        <dbReference type="ARBA" id="ARBA00023125"/>
    </source>
</evidence>
<dbReference type="NCBIfam" id="TIGR02937">
    <property type="entry name" value="sigma70-ECF"/>
    <property type="match status" value="1"/>
</dbReference>
<dbReference type="PANTHER" id="PTHR43133:SF8">
    <property type="entry name" value="RNA POLYMERASE SIGMA FACTOR HI_1459-RELATED"/>
    <property type="match status" value="1"/>
</dbReference>
<dbReference type="GO" id="GO:0016987">
    <property type="term" value="F:sigma factor activity"/>
    <property type="evidence" value="ECO:0007669"/>
    <property type="project" value="UniProtKB-KW"/>
</dbReference>
<evidence type="ECO:0000256" key="1">
    <source>
        <dbReference type="ARBA" id="ARBA00007788"/>
    </source>
</evidence>
<evidence type="ECO:0000256" key="3">
    <source>
        <dbReference type="ARBA" id="ARBA00023015"/>
    </source>
</evidence>
<evidence type="ECO:0000256" key="4">
    <source>
        <dbReference type="ARBA" id="ARBA00023082"/>
    </source>
</evidence>
<keyword evidence="10" id="KW-1185">Reference proteome</keyword>
<keyword evidence="3" id="KW-0805">Transcription regulation</keyword>
<organism evidence="9 10">
    <name type="scientific">Jeotgalibaca ciconiae</name>
    <dbReference type="NCBI Taxonomy" id="2496265"/>
    <lineage>
        <taxon>Bacteria</taxon>
        <taxon>Bacillati</taxon>
        <taxon>Bacillota</taxon>
        <taxon>Bacilli</taxon>
        <taxon>Lactobacillales</taxon>
        <taxon>Carnobacteriaceae</taxon>
        <taxon>Jeotgalibaca</taxon>
    </lineage>
</organism>
<dbReference type="InterPro" id="IPR007627">
    <property type="entry name" value="RNA_pol_sigma70_r2"/>
</dbReference>
<dbReference type="InterPro" id="IPR016032">
    <property type="entry name" value="Sig_transdc_resp-reg_C-effctor"/>
</dbReference>
<proteinExistence type="inferred from homology"/>
<dbReference type="InterPro" id="IPR013325">
    <property type="entry name" value="RNA_pol_sigma_r2"/>
</dbReference>
<dbReference type="Gene3D" id="1.10.1740.10">
    <property type="match status" value="1"/>
</dbReference>
<keyword evidence="5" id="KW-0238">DNA-binding</keyword>
<dbReference type="SUPFAM" id="SSF88946">
    <property type="entry name" value="Sigma2 domain of RNA polymerase sigma factors"/>
    <property type="match status" value="1"/>
</dbReference>
<keyword evidence="4" id="KW-0731">Sigma factor</keyword>
<keyword evidence="6" id="KW-0804">Transcription</keyword>
<evidence type="ECO:0000313" key="10">
    <source>
        <dbReference type="Proteomes" id="UP000273326"/>
    </source>
</evidence>
<evidence type="ECO:0000256" key="6">
    <source>
        <dbReference type="ARBA" id="ARBA00023163"/>
    </source>
</evidence>